<dbReference type="Gene3D" id="2.80.10.50">
    <property type="match status" value="1"/>
</dbReference>
<organism evidence="3 4">
    <name type="scientific">Heterorhabditis bacteriophora</name>
    <name type="common">Entomopathogenic nematode worm</name>
    <dbReference type="NCBI Taxonomy" id="37862"/>
    <lineage>
        <taxon>Eukaryota</taxon>
        <taxon>Metazoa</taxon>
        <taxon>Ecdysozoa</taxon>
        <taxon>Nematoda</taxon>
        <taxon>Chromadorea</taxon>
        <taxon>Rhabditida</taxon>
        <taxon>Rhabditina</taxon>
        <taxon>Rhabditomorpha</taxon>
        <taxon>Strongyloidea</taxon>
        <taxon>Heterorhabditidae</taxon>
        <taxon>Heterorhabditis</taxon>
    </lineage>
</organism>
<evidence type="ECO:0000256" key="1">
    <source>
        <dbReference type="ARBA" id="ARBA00007936"/>
    </source>
</evidence>
<evidence type="ECO:0000256" key="2">
    <source>
        <dbReference type="SAM" id="MobiDB-lite"/>
    </source>
</evidence>
<name>A0A1I7XJ61_HETBA</name>
<dbReference type="SUPFAM" id="SSF50353">
    <property type="entry name" value="Cytokine"/>
    <property type="match status" value="1"/>
</dbReference>
<feature type="compositionally biased region" description="Basic residues" evidence="2">
    <location>
        <begin position="302"/>
        <end position="312"/>
    </location>
</feature>
<comment type="similarity">
    <text evidence="1">Belongs to the heparin-binding growth factors family.</text>
</comment>
<dbReference type="GO" id="GO:0008083">
    <property type="term" value="F:growth factor activity"/>
    <property type="evidence" value="ECO:0007669"/>
    <property type="project" value="InterPro"/>
</dbReference>
<feature type="region of interest" description="Disordered" evidence="2">
    <location>
        <begin position="290"/>
        <end position="326"/>
    </location>
</feature>
<protein>
    <submittedName>
        <fullName evidence="4">FGF</fullName>
    </submittedName>
</protein>
<evidence type="ECO:0000313" key="4">
    <source>
        <dbReference type="WBParaSite" id="Hba_17792"/>
    </source>
</evidence>
<dbReference type="PRINTS" id="PR00262">
    <property type="entry name" value="IL1HBGF"/>
</dbReference>
<feature type="compositionally biased region" description="Basic and acidic residues" evidence="2">
    <location>
        <begin position="313"/>
        <end position="326"/>
    </location>
</feature>
<keyword evidence="3" id="KW-1185">Reference proteome</keyword>
<accession>A0A1I7XJ61</accession>
<dbReference type="CDD" id="cd00058">
    <property type="entry name" value="beta-trefoil_FGF"/>
    <property type="match status" value="1"/>
</dbReference>
<proteinExistence type="inferred from homology"/>
<dbReference type="InterPro" id="IPR056378">
    <property type="entry name" value="Let-756-like_FGF"/>
</dbReference>
<dbReference type="PANTHER" id="PTHR11486">
    <property type="entry name" value="FIBROBLAST GROWTH FACTOR"/>
    <property type="match status" value="1"/>
</dbReference>
<reference evidence="4" key="1">
    <citation type="submission" date="2016-11" db="UniProtKB">
        <authorList>
            <consortium name="WormBaseParasite"/>
        </authorList>
    </citation>
    <scope>IDENTIFICATION</scope>
</reference>
<dbReference type="Pfam" id="PF00167">
    <property type="entry name" value="FGF"/>
    <property type="match status" value="1"/>
</dbReference>
<dbReference type="InterPro" id="IPR008996">
    <property type="entry name" value="IL1/FGF"/>
</dbReference>
<evidence type="ECO:0000313" key="3">
    <source>
        <dbReference type="Proteomes" id="UP000095283"/>
    </source>
</evidence>
<dbReference type="Proteomes" id="UP000095283">
    <property type="component" value="Unplaced"/>
</dbReference>
<dbReference type="SMART" id="SM00442">
    <property type="entry name" value="FGF"/>
    <property type="match status" value="1"/>
</dbReference>
<dbReference type="InterPro" id="IPR002209">
    <property type="entry name" value="Fibroblast_GF_fam"/>
</dbReference>
<dbReference type="WBParaSite" id="Hba_17792">
    <property type="protein sequence ID" value="Hba_17792"/>
    <property type="gene ID" value="Hba_17792"/>
</dbReference>
<dbReference type="AlphaFoldDB" id="A0A1I7XJ61"/>
<sequence length="374" mass="43831">MAELGSYISSIGGGAVSFLPFQPVHYADYYQRGNTYSYYTSRPSSSSAGTSQPFGAPDMLENCAGQARKIHERQKDNRYGAFNMADGSPYLGWSRRGALFCRSGNWLEIVDERETQAEARRGQPADPVRGTRQEKSRFSILEFISVAIGLVSIRGVQSQRYLCMDREGKLYSAPYQNYTSECVFLEEMMENYYNLYSSCAYGTRKRPWYVALRRSGRPRKGRNARKRRKASHFLVVHYDTPPPIGQFDLGRLLAPSLKHQPPRDKAYSEKLELARKVTSKTRIDKISARISMTPPTPSTIQKRFKKKKRRREQRLERENRRRRERQEELEKLRIEENRKRMERRREFYKGWTTRLPPRSPRMTLRNQQIRRSIP</sequence>